<dbReference type="Proteomes" id="UP000712713">
    <property type="component" value="Unassembled WGS sequence"/>
</dbReference>
<reference evidence="10" key="1">
    <citation type="journal article" date="2021" name="PeerJ">
        <title>Extensive microbial diversity within the chicken gut microbiome revealed by metagenomics and culture.</title>
        <authorList>
            <person name="Gilroy R."/>
            <person name="Ravi A."/>
            <person name="Getino M."/>
            <person name="Pursley I."/>
            <person name="Horton D.L."/>
            <person name="Alikhan N.F."/>
            <person name="Baker D."/>
            <person name="Gharbi K."/>
            <person name="Hall N."/>
            <person name="Watson M."/>
            <person name="Adriaenssens E.M."/>
            <person name="Foster-Nyarko E."/>
            <person name="Jarju S."/>
            <person name="Secka A."/>
            <person name="Antonio M."/>
            <person name="Oren A."/>
            <person name="Chaudhuri R.R."/>
            <person name="La Ragione R."/>
            <person name="Hildebrand F."/>
            <person name="Pallen M.J."/>
        </authorList>
    </citation>
    <scope>NUCLEOTIDE SEQUENCE</scope>
    <source>
        <strain evidence="10">ChiGjej3B3-7470</strain>
    </source>
</reference>
<keyword evidence="7 8" id="KW-0472">Membrane</keyword>
<protein>
    <submittedName>
        <fullName evidence="10">ABC transporter permease subunit</fullName>
    </submittedName>
</protein>
<dbReference type="Pfam" id="PF00528">
    <property type="entry name" value="BPD_transp_1"/>
    <property type="match status" value="1"/>
</dbReference>
<accession>A0A921JRD2</accession>
<keyword evidence="6 8" id="KW-1133">Transmembrane helix</keyword>
<dbReference type="InterPro" id="IPR035906">
    <property type="entry name" value="MetI-like_sf"/>
</dbReference>
<feature type="transmembrane region" description="Helical" evidence="8">
    <location>
        <begin position="107"/>
        <end position="132"/>
    </location>
</feature>
<evidence type="ECO:0000256" key="1">
    <source>
        <dbReference type="ARBA" id="ARBA00004651"/>
    </source>
</evidence>
<organism evidence="10 11">
    <name type="scientific">Tessaracoccus flavescens</name>
    <dbReference type="NCBI Taxonomy" id="399497"/>
    <lineage>
        <taxon>Bacteria</taxon>
        <taxon>Bacillati</taxon>
        <taxon>Actinomycetota</taxon>
        <taxon>Actinomycetes</taxon>
        <taxon>Propionibacteriales</taxon>
        <taxon>Propionibacteriaceae</taxon>
        <taxon>Tessaracoccus</taxon>
    </lineage>
</organism>
<feature type="domain" description="ABC transmembrane type-1" evidence="9">
    <location>
        <begin position="70"/>
        <end position="283"/>
    </location>
</feature>
<dbReference type="EMBL" id="DYZF01000213">
    <property type="protein sequence ID" value="HJE51997.1"/>
    <property type="molecule type" value="Genomic_DNA"/>
</dbReference>
<evidence type="ECO:0000313" key="11">
    <source>
        <dbReference type="Proteomes" id="UP000712713"/>
    </source>
</evidence>
<evidence type="ECO:0000256" key="8">
    <source>
        <dbReference type="RuleBase" id="RU363032"/>
    </source>
</evidence>
<dbReference type="GO" id="GO:0055085">
    <property type="term" value="P:transmembrane transport"/>
    <property type="evidence" value="ECO:0007669"/>
    <property type="project" value="InterPro"/>
</dbReference>
<feature type="transmembrane region" description="Helical" evidence="8">
    <location>
        <begin position="199"/>
        <end position="221"/>
    </location>
</feature>
<dbReference type="Gene3D" id="1.10.3720.10">
    <property type="entry name" value="MetI-like"/>
    <property type="match status" value="1"/>
</dbReference>
<sequence>MSQAVAGVRQSRALRDLRNTAATIPFFAYLAVFLFLPTIIVIVGAFRNRAGEFTLDGISKLFTPATVRIFLTTGWLSFASALIGAVVGGVAAYALSTVPLNSTLRRVYTAVSSVLAQFGGVMLAFAFISVVGKNGNFTRLMADAFGVTIPGDLLQTVPGLIVVYCYFQIPLMIIVFLPAVDGLRKEWSDATANLGGSGWTYWTRVAGPILAPAFLGSFLLLFANAFSAYATAAALIAQKTIIVPMAIEGAIRNEQNTDMDSYAQALATGMIVVIAVVMALYALLQRRTARWTA</sequence>
<evidence type="ECO:0000259" key="9">
    <source>
        <dbReference type="PROSITE" id="PS50928"/>
    </source>
</evidence>
<feature type="transmembrane region" description="Helical" evidence="8">
    <location>
        <begin position="26"/>
        <end position="46"/>
    </location>
</feature>
<name>A0A921JRD2_9ACTN</name>
<evidence type="ECO:0000256" key="6">
    <source>
        <dbReference type="ARBA" id="ARBA00022989"/>
    </source>
</evidence>
<dbReference type="PANTHER" id="PTHR42929">
    <property type="entry name" value="INNER MEMBRANE ABC TRANSPORTER PERMEASE PROTEIN YDCU-RELATED-RELATED"/>
    <property type="match status" value="1"/>
</dbReference>
<dbReference type="PANTHER" id="PTHR42929:SF1">
    <property type="entry name" value="INNER MEMBRANE ABC TRANSPORTER PERMEASE PROTEIN YDCU-RELATED"/>
    <property type="match status" value="1"/>
</dbReference>
<evidence type="ECO:0000313" key="10">
    <source>
        <dbReference type="EMBL" id="HJE51997.1"/>
    </source>
</evidence>
<feature type="transmembrane region" description="Helical" evidence="8">
    <location>
        <begin position="153"/>
        <end position="179"/>
    </location>
</feature>
<dbReference type="GO" id="GO:0005886">
    <property type="term" value="C:plasma membrane"/>
    <property type="evidence" value="ECO:0007669"/>
    <property type="project" value="UniProtKB-SubCell"/>
</dbReference>
<evidence type="ECO:0000256" key="5">
    <source>
        <dbReference type="ARBA" id="ARBA00022692"/>
    </source>
</evidence>
<feature type="transmembrane region" description="Helical" evidence="8">
    <location>
        <begin position="228"/>
        <end position="247"/>
    </location>
</feature>
<proteinExistence type="inferred from homology"/>
<keyword evidence="3 8" id="KW-0813">Transport</keyword>
<dbReference type="PROSITE" id="PS50928">
    <property type="entry name" value="ABC_TM1"/>
    <property type="match status" value="1"/>
</dbReference>
<dbReference type="AlphaFoldDB" id="A0A921JRD2"/>
<evidence type="ECO:0000256" key="3">
    <source>
        <dbReference type="ARBA" id="ARBA00022448"/>
    </source>
</evidence>
<comment type="caution">
    <text evidence="10">The sequence shown here is derived from an EMBL/GenBank/DDBJ whole genome shotgun (WGS) entry which is preliminary data.</text>
</comment>
<comment type="similarity">
    <text evidence="2">Belongs to the binding-protein-dependent transport system permease family. CysTW subfamily.</text>
</comment>
<reference evidence="10" key="2">
    <citation type="submission" date="2021-09" db="EMBL/GenBank/DDBJ databases">
        <authorList>
            <person name="Gilroy R."/>
        </authorList>
    </citation>
    <scope>NUCLEOTIDE SEQUENCE</scope>
    <source>
        <strain evidence="10">ChiGjej3B3-7470</strain>
    </source>
</reference>
<feature type="transmembrane region" description="Helical" evidence="8">
    <location>
        <begin position="67"/>
        <end position="95"/>
    </location>
</feature>
<evidence type="ECO:0000256" key="2">
    <source>
        <dbReference type="ARBA" id="ARBA00007069"/>
    </source>
</evidence>
<dbReference type="InterPro" id="IPR000515">
    <property type="entry name" value="MetI-like"/>
</dbReference>
<gene>
    <name evidence="10" type="ORF">K8V15_08480</name>
</gene>
<keyword evidence="5 8" id="KW-0812">Transmembrane</keyword>
<dbReference type="SUPFAM" id="SSF161098">
    <property type="entry name" value="MetI-like"/>
    <property type="match status" value="1"/>
</dbReference>
<evidence type="ECO:0000256" key="4">
    <source>
        <dbReference type="ARBA" id="ARBA00022475"/>
    </source>
</evidence>
<feature type="transmembrane region" description="Helical" evidence="8">
    <location>
        <begin position="262"/>
        <end position="284"/>
    </location>
</feature>
<keyword evidence="4" id="KW-1003">Cell membrane</keyword>
<comment type="subcellular location">
    <subcellularLocation>
        <location evidence="1 8">Cell membrane</location>
        <topology evidence="1 8">Multi-pass membrane protein</topology>
    </subcellularLocation>
</comment>
<evidence type="ECO:0000256" key="7">
    <source>
        <dbReference type="ARBA" id="ARBA00023136"/>
    </source>
</evidence>